<evidence type="ECO:0000313" key="2">
    <source>
        <dbReference type="EMBL" id="QSV44575.1"/>
    </source>
</evidence>
<dbReference type="Proteomes" id="UP000663651">
    <property type="component" value="Chromosome"/>
</dbReference>
<dbReference type="NCBIfam" id="TIGR02401">
    <property type="entry name" value="trehalose_TreY"/>
    <property type="match status" value="1"/>
</dbReference>
<dbReference type="SUPFAM" id="SSF51445">
    <property type="entry name" value="(Trans)glycosidases"/>
    <property type="match status" value="1"/>
</dbReference>
<keyword evidence="2" id="KW-0413">Isomerase</keyword>
<dbReference type="CDD" id="cd11336">
    <property type="entry name" value="AmyAc_MTSase"/>
    <property type="match status" value="1"/>
</dbReference>
<dbReference type="InterPro" id="IPR006047">
    <property type="entry name" value="GH13_cat_dom"/>
</dbReference>
<dbReference type="InterPro" id="IPR012767">
    <property type="entry name" value="Trehalose_TreY"/>
</dbReference>
<evidence type="ECO:0000313" key="3">
    <source>
        <dbReference type="Proteomes" id="UP000663651"/>
    </source>
</evidence>
<gene>
    <name evidence="2" type="ORF">JZM60_10380</name>
</gene>
<dbReference type="Gene3D" id="3.20.20.80">
    <property type="entry name" value="Glycosidases"/>
    <property type="match status" value="3"/>
</dbReference>
<dbReference type="RefSeq" id="WP_207162335.1">
    <property type="nucleotide sequence ID" value="NZ_CP071382.1"/>
</dbReference>
<dbReference type="EC" id="5.4.99.15" evidence="2"/>
<keyword evidence="3" id="KW-1185">Reference proteome</keyword>
<organism evidence="2 3">
    <name type="scientific">Geobacter benzoatilyticus</name>
    <dbReference type="NCBI Taxonomy" id="2815309"/>
    <lineage>
        <taxon>Bacteria</taxon>
        <taxon>Pseudomonadati</taxon>
        <taxon>Thermodesulfobacteriota</taxon>
        <taxon>Desulfuromonadia</taxon>
        <taxon>Geobacterales</taxon>
        <taxon>Geobacteraceae</taxon>
        <taxon>Geobacter</taxon>
    </lineage>
</organism>
<feature type="domain" description="Glycosyl hydrolase family 13 catalytic" evidence="1">
    <location>
        <begin position="20"/>
        <end position="854"/>
    </location>
</feature>
<dbReference type="PANTHER" id="PTHR10357:SF216">
    <property type="entry name" value="MALTOOLIGOSYL TREHALOSE SYNTHASE-RELATED"/>
    <property type="match status" value="1"/>
</dbReference>
<proteinExistence type="predicted"/>
<evidence type="ECO:0000259" key="1">
    <source>
        <dbReference type="SMART" id="SM00642"/>
    </source>
</evidence>
<name>A0ABX7Q0I0_9BACT</name>
<dbReference type="Pfam" id="PF00128">
    <property type="entry name" value="Alpha-amylase"/>
    <property type="match status" value="1"/>
</dbReference>
<dbReference type="GO" id="GO:0047470">
    <property type="term" value="F:(1,4)-alpha-D-glucan 1-alpha-D-glucosylmutase activity"/>
    <property type="evidence" value="ECO:0007669"/>
    <property type="project" value="UniProtKB-EC"/>
</dbReference>
<accession>A0ABX7Q0I0</accession>
<reference evidence="2 3" key="1">
    <citation type="submission" date="2021-03" db="EMBL/GenBank/DDBJ databases">
        <title>Geobacter metallireducens gen. nov. sp. nov., a microorganism capable of coupling the complete oxidation of organic compounds to the reduction of iron and other metals.</title>
        <authorList>
            <person name="Li Y."/>
        </authorList>
    </citation>
    <scope>NUCLEOTIDE SEQUENCE [LARGE SCALE GENOMIC DNA]</scope>
    <source>
        <strain evidence="2 3">Jerry-YX</strain>
    </source>
</reference>
<dbReference type="EMBL" id="CP071382">
    <property type="protein sequence ID" value="QSV44575.1"/>
    <property type="molecule type" value="Genomic_DNA"/>
</dbReference>
<dbReference type="PANTHER" id="PTHR10357">
    <property type="entry name" value="ALPHA-AMYLASE FAMILY MEMBER"/>
    <property type="match status" value="1"/>
</dbReference>
<protein>
    <submittedName>
        <fullName evidence="2">Malto-oligosyltrehalose synthase</fullName>
        <ecNumber evidence="2">5.4.99.15</ecNumber>
    </submittedName>
</protein>
<sequence length="1002" mass="115050">MDQTTLANARIPAATYRLQFNAAFRFQDAERIVPYLDALGVSDVYASPFFKARAGSMHGYDIVDHNLLNPEIGSSEDFDSYCETLRRHGMGQILDFVPNHMCIEGGGNPRWLDLLENGPSSIHGNFFDVDWSPVKKELTDKVLIPVLGDQYGTVLENGELVLSFEDGAFFIHYYGHRFPIIPKTYSPVLTLRLSELGRLLPPDHEGHQELLSIVTAISHLPFYTERDPALVQERYREKEVIKQRLWKLCRDNWAIKEFINENVRIFNGEKGNPRSFDLLDGLLRNQVYRLAHWRTATDEINYRRFFDINELGAIRMENHQVFEETHRLLLELVREGKVTGLRIDHADGLYDPTDYFRRLQRACFLQTRLALLPAAAGEQEAPDNEKGFAEGILELYDEMISVSPQSKPFYIICEKILGKSERLPEDWRVYGSTGYEFANAVTGLLVDTGNSREFDGIYARFIQERPNFAEIAYQKKKQVMRFSMGGEINTLGHYLNTLSESNRHTRDFTLGSLIKALTEVIAHFPVYRTYTATRKVADRDRQYIEYAVAKAKRRNPAMSESIFTFIEDVLLLRFHDSTGREEQEQWIDFVMKFQQLTGPVMAKGLEDTAFYVYNRLVSLNEVGGTPERFGIPLEAFHGQNIERTKSNPTAMLTTSTHDTKRSEDVRARICVLSEAPALWHDCLRRWSRMNLGRKVAVHGVRVPDRNEEYLLYQTIVGTWPAHDPLGAIQRPFVERLKEYTLKAMREAKVNTSWINPDALHEEAALHFVETILRDVPSNSFLADLRRTIPGIIRCGLLNSLSQTLLKAASPGIPDFYQGTELWDFSLVDPDNRRPVDFEIRAAMLKELQAAERERGARALVRELLETMDDGRVKLYLTWKLLSHRREHRTVFELGKYLPLEVHGPQSDNVCAFERYNDDKTLIAVAPRFFTRLAAQSRGLLLGADVWEDTRLVIPFESTGRLYRNILTGERLVTSLWEGKTSFPLAAVLADFPVALLETFEEE</sequence>
<dbReference type="Gene3D" id="3.30.1590.10">
    <property type="entry name" value="Maltooligosyl trehalose synthase, domain 2"/>
    <property type="match status" value="1"/>
</dbReference>
<dbReference type="InterPro" id="IPR017853">
    <property type="entry name" value="GH"/>
</dbReference>
<dbReference type="NCBIfam" id="NF011087">
    <property type="entry name" value="PRK14511.1-5"/>
    <property type="match status" value="1"/>
</dbReference>
<dbReference type="SMART" id="SM00642">
    <property type="entry name" value="Aamy"/>
    <property type="match status" value="1"/>
</dbReference>